<reference evidence="1" key="1">
    <citation type="journal article" date="2013" name="Environ. Microbiol.">
        <title>Microbiota from the distal guts of lean and obese adolescents exhibit partial functional redundancy besides clear differences in community structure.</title>
        <authorList>
            <person name="Ferrer M."/>
            <person name="Ruiz A."/>
            <person name="Lanza F."/>
            <person name="Haange S.B."/>
            <person name="Oberbach A."/>
            <person name="Till H."/>
            <person name="Bargiela R."/>
            <person name="Campoy C."/>
            <person name="Segura M.T."/>
            <person name="Richter M."/>
            <person name="von Bergen M."/>
            <person name="Seifert J."/>
            <person name="Suarez A."/>
        </authorList>
    </citation>
    <scope>NUCLEOTIDE SEQUENCE</scope>
</reference>
<proteinExistence type="predicted"/>
<organism evidence="1">
    <name type="scientific">human gut metagenome</name>
    <dbReference type="NCBI Taxonomy" id="408170"/>
    <lineage>
        <taxon>unclassified sequences</taxon>
        <taxon>metagenomes</taxon>
        <taxon>organismal metagenomes</taxon>
    </lineage>
</organism>
<evidence type="ECO:0000313" key="1">
    <source>
        <dbReference type="EMBL" id="EKC52735.1"/>
    </source>
</evidence>
<name>K1SG95_9ZZZZ</name>
<sequence length="25" mass="2966">MYDDFREKLVEAKKPEEIVSLLEAL</sequence>
<accession>K1SG95</accession>
<dbReference type="EMBL" id="AJWZ01008935">
    <property type="protein sequence ID" value="EKC52735.1"/>
    <property type="molecule type" value="Genomic_DNA"/>
</dbReference>
<gene>
    <name evidence="1" type="ORF">OBE_12942</name>
</gene>
<protein>
    <submittedName>
        <fullName evidence="1">Uncharacterized protein</fullName>
    </submittedName>
</protein>
<comment type="caution">
    <text evidence="1">The sequence shown here is derived from an EMBL/GenBank/DDBJ whole genome shotgun (WGS) entry which is preliminary data.</text>
</comment>
<dbReference type="AlphaFoldDB" id="K1SG95"/>